<dbReference type="AlphaFoldDB" id="A0A183IBW9"/>
<accession>A0A183IBW9</accession>
<evidence type="ECO:0000259" key="2">
    <source>
        <dbReference type="Pfam" id="PF15813"/>
    </source>
</evidence>
<feature type="domain" description="DUF4708" evidence="2">
    <location>
        <begin position="12"/>
        <end position="99"/>
    </location>
</feature>
<keyword evidence="1" id="KW-1133">Transmembrane helix</keyword>
<name>A0A183IBW9_9BILA</name>
<dbReference type="Pfam" id="PF15813">
    <property type="entry name" value="DUF4708"/>
    <property type="match status" value="2"/>
</dbReference>
<feature type="transmembrane region" description="Helical" evidence="1">
    <location>
        <begin position="578"/>
        <end position="599"/>
    </location>
</feature>
<dbReference type="OrthoDB" id="6285995at2759"/>
<protein>
    <submittedName>
        <fullName evidence="5">DUF4708 domain-containing protein</fullName>
    </submittedName>
</protein>
<feature type="domain" description="DUF4708" evidence="2">
    <location>
        <begin position="364"/>
        <end position="440"/>
    </location>
</feature>
<sequence>MGDCRLCLPQSSRLCRELVLNFPDIMAAPLQDSTNFQVVVSRNLVESEDFEEKLRCFNIVVISRDSCGVSAFLRCLQNCITVRLCPEWNRVGHIYVKGIFVSYAASRVTLRLMAHELKSSQFKYTPCTQIQRCAVLPRLTIGTVVKMEQGIYNPKFVNFEALREYWRRISRTRSLAAAFIEHLTAKIPSVCGCQLSMYYVKNRILRERLMFDDDWKHHLLISLNVRTAVAHECDDDECDASALPVKLTKLTVISCACQRNTIKDYELRCFADVRSILLNFPEVVSRQDCNVSLFLRCIRHTIDARMSPEWNKIGANYIQDLFVTYEGSRLVFRCTGKELKFFPYSFADFSTLWFNDGQQREAARSCAVLPKLTIGEIVRVHDGFPRNSKFPNFESLCEYWENMYGFILPKSDRNNSYFEVCFTPQRHIPFLYPNSCVLSRNAVELDCEDFSHPKSFVAAFVMDLNVKIPTICGWRLSVVCSLQAMQRPLPLNEDKENIPMCAMVRSAPSTAGRKNDENVQFGIHGAATQENCSGRQRFKQALHDILSDQNVLLRSTELSFDDVIRIHTSGGGGKATTAIATICTYVGLPRVAVVLLYHFRNFRKESKPKAMHATKAKN</sequence>
<organism evidence="5">
    <name type="scientific">Soboliphyme baturini</name>
    <dbReference type="NCBI Taxonomy" id="241478"/>
    <lineage>
        <taxon>Eukaryota</taxon>
        <taxon>Metazoa</taxon>
        <taxon>Ecdysozoa</taxon>
        <taxon>Nematoda</taxon>
        <taxon>Enoplea</taxon>
        <taxon>Dorylaimia</taxon>
        <taxon>Dioctophymatida</taxon>
        <taxon>Dioctophymatoidea</taxon>
        <taxon>Soboliphymatidae</taxon>
        <taxon>Soboliphyme</taxon>
    </lineage>
</organism>
<evidence type="ECO:0000256" key="1">
    <source>
        <dbReference type="SAM" id="Phobius"/>
    </source>
</evidence>
<dbReference type="Proteomes" id="UP000270296">
    <property type="component" value="Unassembled WGS sequence"/>
</dbReference>
<keyword evidence="1" id="KW-0472">Membrane</keyword>
<reference evidence="3 4" key="2">
    <citation type="submission" date="2018-11" db="EMBL/GenBank/DDBJ databases">
        <authorList>
            <consortium name="Pathogen Informatics"/>
        </authorList>
    </citation>
    <scope>NUCLEOTIDE SEQUENCE [LARGE SCALE GENOMIC DNA]</scope>
</reference>
<proteinExistence type="predicted"/>
<evidence type="ECO:0000313" key="5">
    <source>
        <dbReference type="WBParaSite" id="SBAD_0000115001-mRNA-1"/>
    </source>
</evidence>
<dbReference type="WBParaSite" id="SBAD_0000115001-mRNA-1">
    <property type="protein sequence ID" value="SBAD_0000115001-mRNA-1"/>
    <property type="gene ID" value="SBAD_0000115001"/>
</dbReference>
<dbReference type="PANTHER" id="PTHR28495:SF1">
    <property type="entry name" value="GENE, 17266-RELATED"/>
    <property type="match status" value="1"/>
</dbReference>
<evidence type="ECO:0000313" key="4">
    <source>
        <dbReference type="Proteomes" id="UP000270296"/>
    </source>
</evidence>
<gene>
    <name evidence="3" type="ORF">SBAD_LOCUS1113</name>
</gene>
<keyword evidence="1" id="KW-0812">Transmembrane</keyword>
<dbReference type="EMBL" id="UZAM01006713">
    <property type="protein sequence ID" value="VDO93247.1"/>
    <property type="molecule type" value="Genomic_DNA"/>
</dbReference>
<keyword evidence="4" id="KW-1185">Reference proteome</keyword>
<dbReference type="PANTHER" id="PTHR28495">
    <property type="entry name" value="HYPOTHETICAL PROTEIN LOC100359752"/>
    <property type="match status" value="1"/>
</dbReference>
<reference evidence="5" key="1">
    <citation type="submission" date="2016-06" db="UniProtKB">
        <authorList>
            <consortium name="WormBaseParasite"/>
        </authorList>
    </citation>
    <scope>IDENTIFICATION</scope>
</reference>
<dbReference type="InterPro" id="IPR031643">
    <property type="entry name" value="DUF4708"/>
</dbReference>
<evidence type="ECO:0000313" key="3">
    <source>
        <dbReference type="EMBL" id="VDO93247.1"/>
    </source>
</evidence>